<reference evidence="2" key="1">
    <citation type="journal article" date="2019" name="Int. J. Syst. Evol. Microbiol.">
        <title>The Global Catalogue of Microorganisms (GCM) 10K type strain sequencing project: providing services to taxonomists for standard genome sequencing and annotation.</title>
        <authorList>
            <consortium name="The Broad Institute Genomics Platform"/>
            <consortium name="The Broad Institute Genome Sequencing Center for Infectious Disease"/>
            <person name="Wu L."/>
            <person name="Ma J."/>
        </authorList>
    </citation>
    <scope>NUCLEOTIDE SEQUENCE [LARGE SCALE GENOMIC DNA]</scope>
    <source>
        <strain evidence="2">PCU 280</strain>
    </source>
</reference>
<dbReference type="InterPro" id="IPR011748">
    <property type="entry name" value="Unchr_phage_tail-like"/>
</dbReference>
<dbReference type="EMBL" id="JBHSTE010000006">
    <property type="protein sequence ID" value="MFC6334431.1"/>
    <property type="molecule type" value="Genomic_DNA"/>
</dbReference>
<dbReference type="Pfam" id="PF09684">
    <property type="entry name" value="Tail_P2_I"/>
    <property type="match status" value="1"/>
</dbReference>
<proteinExistence type="predicted"/>
<keyword evidence="2" id="KW-1185">Reference proteome</keyword>
<sequence length="691" mass="79537">MKQQKHFAFRKPSDWNNGIAVHLDPYVHGLQIRKDHHYRNVQKLTLPASYEDTTWKDAIVAKNGRWYWLDDQERVWRMERNFAAIELVFVLPAQEGLMAHRISIQDNLLVVLYQSNDEDSGKHSQLFCYFLDSGQLKWKLEAFKDQPFVASAVLLLDDQSTVVTGTLPGAQHVQLLQFDNIGLAMNAVDVYRCSAALVHEADFIEEWSARNRLLQHKNGDVVYADAIENQIVCWDVKKTIRYLTLDRDISNIVSMAIDENNQYWMLLLEQQAEEGRLISFDENGRYVEHGTTPLTKGQYVVARGDQLQVINVTDGFAYTLIPQLLPSFWDKKQSYSGVWLSMPLNSGELGTQWHKIILDASIHNDTTINIHVFATDHLEVNVAGEKIHLVEWLQHNEAPMEQKLDILQPLWQQTIVDPQDALLNNLIGQYLMVAVELMGTDSHSPGLHALDVYFPRQSYVSDLPVIYQRTDSGFLTNYLSIFQTLIEKTDQRILSAPRTLEASMNSGSSLKWLLSWLGIDSEDYWSEEQLRELLIHAPKLSNMRGTRYAIETLVKIYTGYRPIILEYDDIKPLKENIELRDVVDRLYVTDPHTFNVLVKADVVDTELKRITLEHILDKYKPVFSACKLVVLQPWVYMDLHSYLGMNTILTAPQQLLLDGISSMPHHTITMELGQENQLNKHSRLGLNSRLE</sequence>
<evidence type="ECO:0000313" key="2">
    <source>
        <dbReference type="Proteomes" id="UP001596233"/>
    </source>
</evidence>
<gene>
    <name evidence="1" type="ORF">ACFP56_17525</name>
</gene>
<dbReference type="InterPro" id="IPR006521">
    <property type="entry name" value="Tail_protein_I"/>
</dbReference>
<comment type="caution">
    <text evidence="1">The sequence shown here is derived from an EMBL/GenBank/DDBJ whole genome shotgun (WGS) entry which is preliminary data.</text>
</comment>
<evidence type="ECO:0000313" key="1">
    <source>
        <dbReference type="EMBL" id="MFC6334431.1"/>
    </source>
</evidence>
<protein>
    <submittedName>
        <fullName evidence="1">Phage tail protein</fullName>
    </submittedName>
</protein>
<dbReference type="NCBIfam" id="TIGR02242">
    <property type="entry name" value="tail_TIGR02242"/>
    <property type="match status" value="1"/>
</dbReference>
<accession>A0ABW1V864</accession>
<dbReference type="RefSeq" id="WP_379236953.1">
    <property type="nucleotide sequence ID" value="NZ_JBHSTE010000006.1"/>
</dbReference>
<dbReference type="Proteomes" id="UP001596233">
    <property type="component" value="Unassembled WGS sequence"/>
</dbReference>
<name>A0ABW1V864_9BACL</name>
<organism evidence="1 2">
    <name type="scientific">Paenibacillus septentrionalis</name>
    <dbReference type="NCBI Taxonomy" id="429342"/>
    <lineage>
        <taxon>Bacteria</taxon>
        <taxon>Bacillati</taxon>
        <taxon>Bacillota</taxon>
        <taxon>Bacilli</taxon>
        <taxon>Bacillales</taxon>
        <taxon>Paenibacillaceae</taxon>
        <taxon>Paenibacillus</taxon>
    </lineage>
</organism>
<dbReference type="SUPFAM" id="SSF101898">
    <property type="entry name" value="NHL repeat"/>
    <property type="match status" value="1"/>
</dbReference>